<evidence type="ECO:0008006" key="4">
    <source>
        <dbReference type="Google" id="ProtNLM"/>
    </source>
</evidence>
<dbReference type="Proteomes" id="UP000035337">
    <property type="component" value="Chromosome"/>
</dbReference>
<dbReference type="STRING" id="1408281.Epro_0740"/>
<dbReference type="GO" id="GO:0004534">
    <property type="term" value="F:5'-3' RNA exonuclease activity"/>
    <property type="evidence" value="ECO:0007669"/>
    <property type="project" value="TreeGrafter"/>
</dbReference>
<dbReference type="Gene3D" id="3.20.20.140">
    <property type="entry name" value="Metal-dependent hydrolases"/>
    <property type="match status" value="1"/>
</dbReference>
<dbReference type="RefSeq" id="WP_052570660.1">
    <property type="nucleotide sequence ID" value="NZ_CP009498.1"/>
</dbReference>
<keyword evidence="1" id="KW-0812">Transmembrane</keyword>
<feature type="transmembrane region" description="Helical" evidence="1">
    <location>
        <begin position="436"/>
        <end position="458"/>
    </location>
</feature>
<dbReference type="PANTHER" id="PTHR42924:SF3">
    <property type="entry name" value="POLYMERASE_HISTIDINOL PHOSPHATASE N-TERMINAL DOMAIN-CONTAINING PROTEIN"/>
    <property type="match status" value="1"/>
</dbReference>
<keyword evidence="1" id="KW-1133">Transmembrane helix</keyword>
<feature type="transmembrane region" description="Helical" evidence="1">
    <location>
        <begin position="381"/>
        <end position="398"/>
    </location>
</feature>
<dbReference type="EMBL" id="CP009498">
    <property type="protein sequence ID" value="AKL98119.1"/>
    <property type="molecule type" value="Genomic_DNA"/>
</dbReference>
<evidence type="ECO:0000313" key="3">
    <source>
        <dbReference type="Proteomes" id="UP000035337"/>
    </source>
</evidence>
<name>A0A0G3WKV1_9BACT</name>
<feature type="transmembrane region" description="Helical" evidence="1">
    <location>
        <begin position="125"/>
        <end position="144"/>
    </location>
</feature>
<accession>A0A0G3WKV1</accession>
<dbReference type="InterPro" id="IPR016195">
    <property type="entry name" value="Pol/histidinol_Pase-like"/>
</dbReference>
<evidence type="ECO:0000256" key="1">
    <source>
        <dbReference type="SAM" id="Phobius"/>
    </source>
</evidence>
<dbReference type="InterPro" id="IPR052018">
    <property type="entry name" value="PHP_domain"/>
</dbReference>
<protein>
    <recommendedName>
        <fullName evidence="4">Polymerase/histidinol phosphatase N-terminal domain-containing protein</fullName>
    </recommendedName>
</protein>
<organism evidence="2 3">
    <name type="scientific">Endomicrobium proavitum</name>
    <dbReference type="NCBI Taxonomy" id="1408281"/>
    <lineage>
        <taxon>Bacteria</taxon>
        <taxon>Pseudomonadati</taxon>
        <taxon>Elusimicrobiota</taxon>
        <taxon>Endomicrobiia</taxon>
        <taxon>Endomicrobiales</taxon>
        <taxon>Endomicrobiaceae</taxon>
        <taxon>Endomicrobium</taxon>
    </lineage>
</organism>
<feature type="transmembrane region" description="Helical" evidence="1">
    <location>
        <begin position="410"/>
        <end position="430"/>
    </location>
</feature>
<dbReference type="KEGG" id="epo:Epro_0740"/>
<feature type="transmembrane region" description="Helical" evidence="1">
    <location>
        <begin position="91"/>
        <end position="113"/>
    </location>
</feature>
<dbReference type="AlphaFoldDB" id="A0A0G3WKV1"/>
<dbReference type="SUPFAM" id="SSF89550">
    <property type="entry name" value="PHP domain-like"/>
    <property type="match status" value="1"/>
</dbReference>
<evidence type="ECO:0000313" key="2">
    <source>
        <dbReference type="EMBL" id="AKL98119.1"/>
    </source>
</evidence>
<keyword evidence="1" id="KW-0472">Membrane</keyword>
<dbReference type="OrthoDB" id="1420295at2"/>
<keyword evidence="3" id="KW-1185">Reference proteome</keyword>
<dbReference type="PANTHER" id="PTHR42924">
    <property type="entry name" value="EXONUCLEASE"/>
    <property type="match status" value="1"/>
</dbReference>
<feature type="transmembrane region" description="Helical" evidence="1">
    <location>
        <begin position="30"/>
        <end position="52"/>
    </location>
</feature>
<proteinExistence type="predicted"/>
<reference evidence="2 3" key="1">
    <citation type="submission" date="2014-09" db="EMBL/GenBank/DDBJ databases">
        <title>Complete genome sequence of Endomicrobium proavitum.</title>
        <authorList>
            <person name="Zheng H."/>
        </authorList>
    </citation>
    <scope>NUCLEOTIDE SEQUENCE [LARGE SCALE GENOMIC DNA]</scope>
    <source>
        <strain evidence="2 3">Rsa215</strain>
    </source>
</reference>
<dbReference type="GO" id="GO:0035312">
    <property type="term" value="F:5'-3' DNA exonuclease activity"/>
    <property type="evidence" value="ECO:0007669"/>
    <property type="project" value="TreeGrafter"/>
</dbReference>
<sequence>MIRKLKRAVKTQAVDTVGVKSKNNNTALNWLLLLLCFIAGSSLLFYSPMFLYDLISGAKTPNFSLQWPVIRFFIEPYYAFTYYALTLNRNFYQPAVISWFAWVIVLILIYCKVSAKTVKQTIVKVFYGVLFLLSAFVLTAMLPLEGAKLIKPAGFIAVDTHSHSLYSHDGVAAPASNLTFHNKHGYDSFFITEHAVSSSLEQFPQNVVNKKVFPGVQMQTSDGISLVLLAQKKFDASNFRGKTTEELISLAHENGMIAIVPHWWKWHKFTFEELRDMGIDGFEIYNCGYRYFDETEQRALINFAKQDGLLMFGVTDWHGWGYMTDVWTVFKGSKNVNLRDQLIENPDISVILYREKQSSDIGRFIFEPFAAFYYYVKNAETIYLFSFMFWFAVLFLLLTGKVSKYITRNLPFAMSVFFAGATAFYINIASDVMSRFIFLTVAPILALICVLWFVVWIINKKAAK</sequence>
<gene>
    <name evidence="2" type="ORF">Epro_0740</name>
</gene>